<dbReference type="EMBL" id="JAKJSC010000002">
    <property type="protein sequence ID" value="MDE5419027.1"/>
    <property type="molecule type" value="Genomic_DNA"/>
</dbReference>
<dbReference type="InterPro" id="IPR011006">
    <property type="entry name" value="CheY-like_superfamily"/>
</dbReference>
<dbReference type="Gene3D" id="6.10.340.10">
    <property type="match status" value="1"/>
</dbReference>
<evidence type="ECO:0000256" key="1">
    <source>
        <dbReference type="ARBA" id="ARBA00000085"/>
    </source>
</evidence>
<sequence>MLKLRNLNIGFRLFLGFLLLTLFTISVGLIALWNSNQNLSTIEDIFDHPYTVSNAVQEIETNIIAIHRSMKDVPLAQNEKELNLAIDAVAECEKNVNQLFKIVSKEFLGDLNDVSEAWDSFKSWKPIRLEVIDLAKKGERNQAAQITKGKGALHILEINKKIKIMKDFADQKARSFRSSALKQGQFIFRTILIILIISILLSVYIAFKITQSIRRPIHKMNAVSEAIQQGDLNIQNETSANDELNSLAEGINNMTHSLKSRMTVQNGISSISNSLIGETNTEKFAYQLLESILEVTDSNNAIFYILNEDRKCYECIASIGASKNTLQNFSLTNPPGEFGISIRKKKMQIIDGLQNHPGFQFTTSIGEYAPMEILSLPILDGNEVKAIISLSNLEKYTAESIDILSLSTLSINIAFENLISARKTKSLADSLIVTNQTLEAQSEELKEQTNELQEQSHEMQNQATELNEQNRILEAKKIEVEEANRLKSEFLSNMSHELRTPLNSIMALSRTLIMQAKDKLNEEENSYLEIVERNGTNLLQLINDILDLSKIEAGKMDVYPRQIQLKPILKLLQENIQPLAIQKGIELEINCNNTFPGFDSDEVRLSQILTNLIGNAVKFTEKGKVIVSAFHDEEKITIEVQDSGIGISKKNLETIFDEFRQIDGSSSRQYEGTGLGLAIVNKLINILGGKISVTSEINKGSCFTITIPIVWHLEKEASPFLLYSVPYSENTKNTYNPSGPSVQLNPDNQNNHTSTLCKPRENTRILMIEDNETAIIQMKQVLELEGYTIDIANGGKEALEFVNHTIPDGIILDLMMPEIDGFEVLERIRSKENTANIPVVILTAKDLTREDLSRLSANNVQQLIQKGDINIKALLEKIHKMFGEIEKVEPSEYANRICPKINLDKNEKAKVLIIEDNPDNMVTIKAILGDKYEIHEAIDGEQGLTMVDLINPHLILLDMALPKIDGLEVVKRIKSNTKNENIPVIALTAMAMIEDKEAILKAGCDEYVTKPVGHLEILTKIENFFI</sequence>
<feature type="domain" description="Response regulatory" evidence="11">
    <location>
        <begin position="764"/>
        <end position="878"/>
    </location>
</feature>
<comment type="caution">
    <text evidence="13">The sequence shown here is derived from an EMBL/GenBank/DDBJ whole genome shotgun (WGS) entry which is preliminary data.</text>
</comment>
<dbReference type="Gene3D" id="1.10.287.130">
    <property type="match status" value="1"/>
</dbReference>
<evidence type="ECO:0000259" key="10">
    <source>
        <dbReference type="PROSITE" id="PS50109"/>
    </source>
</evidence>
<dbReference type="CDD" id="cd16922">
    <property type="entry name" value="HATPase_EvgS-ArcB-TorS-like"/>
    <property type="match status" value="1"/>
</dbReference>
<feature type="domain" description="HAMP" evidence="12">
    <location>
        <begin position="211"/>
        <end position="263"/>
    </location>
</feature>
<feature type="domain" description="Histidine kinase" evidence="10">
    <location>
        <begin position="493"/>
        <end position="711"/>
    </location>
</feature>
<keyword evidence="6" id="KW-0418">Kinase</keyword>
<dbReference type="PRINTS" id="PR00344">
    <property type="entry name" value="BCTRLSENSOR"/>
</dbReference>
<dbReference type="Gene3D" id="3.30.565.10">
    <property type="entry name" value="Histidine kinase-like ATPase, C-terminal domain"/>
    <property type="match status" value="1"/>
</dbReference>
<evidence type="ECO:0000256" key="3">
    <source>
        <dbReference type="ARBA" id="ARBA00012438"/>
    </source>
</evidence>
<dbReference type="PANTHER" id="PTHR43047">
    <property type="entry name" value="TWO-COMPONENT HISTIDINE PROTEIN KINASE"/>
    <property type="match status" value="1"/>
</dbReference>
<dbReference type="PANTHER" id="PTHR43047:SF72">
    <property type="entry name" value="OSMOSENSING HISTIDINE PROTEIN KINASE SLN1"/>
    <property type="match status" value="1"/>
</dbReference>
<evidence type="ECO:0000256" key="8">
    <source>
        <dbReference type="SAM" id="Coils"/>
    </source>
</evidence>
<name>A0ABT5VUM6_9BACT</name>
<feature type="domain" description="Response regulatory" evidence="11">
    <location>
        <begin position="910"/>
        <end position="1025"/>
    </location>
</feature>
<evidence type="ECO:0000256" key="9">
    <source>
        <dbReference type="SAM" id="Phobius"/>
    </source>
</evidence>
<dbReference type="SUPFAM" id="SSF55874">
    <property type="entry name" value="ATPase domain of HSP90 chaperone/DNA topoisomerase II/histidine kinase"/>
    <property type="match status" value="1"/>
</dbReference>
<dbReference type="InterPro" id="IPR024478">
    <property type="entry name" value="HlyB_4HB_MCP"/>
</dbReference>
<dbReference type="Gene3D" id="3.40.50.2300">
    <property type="match status" value="2"/>
</dbReference>
<dbReference type="InterPro" id="IPR005467">
    <property type="entry name" value="His_kinase_dom"/>
</dbReference>
<feature type="modified residue" description="4-aspartylphosphate" evidence="7">
    <location>
        <position position="958"/>
    </location>
</feature>
<evidence type="ECO:0000259" key="11">
    <source>
        <dbReference type="PROSITE" id="PS50110"/>
    </source>
</evidence>
<dbReference type="SMART" id="SM00387">
    <property type="entry name" value="HATPase_c"/>
    <property type="match status" value="1"/>
</dbReference>
<evidence type="ECO:0000313" key="13">
    <source>
        <dbReference type="EMBL" id="MDE5419027.1"/>
    </source>
</evidence>
<protein>
    <recommendedName>
        <fullName evidence="3">histidine kinase</fullName>
        <ecNumber evidence="3">2.7.13.3</ecNumber>
    </recommendedName>
</protein>
<dbReference type="Gene3D" id="3.30.450.40">
    <property type="match status" value="1"/>
</dbReference>
<dbReference type="InterPro" id="IPR036890">
    <property type="entry name" value="HATPase_C_sf"/>
</dbReference>
<evidence type="ECO:0000256" key="7">
    <source>
        <dbReference type="PROSITE-ProRule" id="PRU00169"/>
    </source>
</evidence>
<comment type="subcellular location">
    <subcellularLocation>
        <location evidence="2">Membrane</location>
    </subcellularLocation>
</comment>
<accession>A0ABT5VUM6</accession>
<dbReference type="Pfam" id="PF12729">
    <property type="entry name" value="4HB_MCP_1"/>
    <property type="match status" value="1"/>
</dbReference>
<gene>
    <name evidence="13" type="ORF">L3049_13560</name>
</gene>
<dbReference type="SMART" id="SM00304">
    <property type="entry name" value="HAMP"/>
    <property type="match status" value="1"/>
</dbReference>
<feature type="modified residue" description="4-aspartylphosphate" evidence="7">
    <location>
        <position position="813"/>
    </location>
</feature>
<reference evidence="13 14" key="1">
    <citation type="submission" date="2022-01" db="EMBL/GenBank/DDBJ databases">
        <title>Labilibaculum sp. nov, a marine bacterium isolated from Antarctica.</title>
        <authorList>
            <person name="Dai W."/>
        </authorList>
    </citation>
    <scope>NUCLEOTIDE SEQUENCE [LARGE SCALE GENOMIC DNA]</scope>
    <source>
        <strain evidence="13 14">DW002</strain>
    </source>
</reference>
<dbReference type="Pfam" id="PF00672">
    <property type="entry name" value="HAMP"/>
    <property type="match status" value="1"/>
</dbReference>
<comment type="catalytic activity">
    <reaction evidence="1">
        <text>ATP + protein L-histidine = ADP + protein N-phospho-L-histidine.</text>
        <dbReference type="EC" id="2.7.13.3"/>
    </reaction>
</comment>
<dbReference type="InterPro" id="IPR029016">
    <property type="entry name" value="GAF-like_dom_sf"/>
</dbReference>
<evidence type="ECO:0000256" key="6">
    <source>
        <dbReference type="ARBA" id="ARBA00022777"/>
    </source>
</evidence>
<dbReference type="InterPro" id="IPR004358">
    <property type="entry name" value="Sig_transdc_His_kin-like_C"/>
</dbReference>
<keyword evidence="8" id="KW-0175">Coiled coil</keyword>
<keyword evidence="9" id="KW-0472">Membrane</keyword>
<evidence type="ECO:0000259" key="12">
    <source>
        <dbReference type="PROSITE" id="PS50885"/>
    </source>
</evidence>
<evidence type="ECO:0000256" key="2">
    <source>
        <dbReference type="ARBA" id="ARBA00004370"/>
    </source>
</evidence>
<keyword evidence="9" id="KW-1133">Transmembrane helix</keyword>
<proteinExistence type="predicted"/>
<dbReference type="SMART" id="SM00448">
    <property type="entry name" value="REC"/>
    <property type="match status" value="2"/>
</dbReference>
<dbReference type="SMART" id="SM00388">
    <property type="entry name" value="HisKA"/>
    <property type="match status" value="1"/>
</dbReference>
<dbReference type="CDD" id="cd06225">
    <property type="entry name" value="HAMP"/>
    <property type="match status" value="1"/>
</dbReference>
<keyword evidence="5" id="KW-0808">Transferase</keyword>
<organism evidence="13 14">
    <name type="scientific">Paralabilibaculum antarcticum</name>
    <dbReference type="NCBI Taxonomy" id="2912572"/>
    <lineage>
        <taxon>Bacteria</taxon>
        <taxon>Pseudomonadati</taxon>
        <taxon>Bacteroidota</taxon>
        <taxon>Bacteroidia</taxon>
        <taxon>Marinilabiliales</taxon>
        <taxon>Marinifilaceae</taxon>
        <taxon>Paralabilibaculum</taxon>
    </lineage>
</organism>
<dbReference type="CDD" id="cd00082">
    <property type="entry name" value="HisKA"/>
    <property type="match status" value="1"/>
</dbReference>
<dbReference type="InterPro" id="IPR003661">
    <property type="entry name" value="HisK_dim/P_dom"/>
</dbReference>
<dbReference type="SUPFAM" id="SSF52172">
    <property type="entry name" value="CheY-like"/>
    <property type="match status" value="2"/>
</dbReference>
<dbReference type="InterPro" id="IPR036097">
    <property type="entry name" value="HisK_dim/P_sf"/>
</dbReference>
<evidence type="ECO:0000256" key="4">
    <source>
        <dbReference type="ARBA" id="ARBA00022553"/>
    </source>
</evidence>
<feature type="transmembrane region" description="Helical" evidence="9">
    <location>
        <begin position="12"/>
        <end position="33"/>
    </location>
</feature>
<dbReference type="SUPFAM" id="SSF47384">
    <property type="entry name" value="Homodimeric domain of signal transducing histidine kinase"/>
    <property type="match status" value="1"/>
</dbReference>
<dbReference type="PROSITE" id="PS50109">
    <property type="entry name" value="HIS_KIN"/>
    <property type="match status" value="1"/>
</dbReference>
<keyword evidence="14" id="KW-1185">Reference proteome</keyword>
<dbReference type="Pfam" id="PF00072">
    <property type="entry name" value="Response_reg"/>
    <property type="match status" value="2"/>
</dbReference>
<evidence type="ECO:0000256" key="5">
    <source>
        <dbReference type="ARBA" id="ARBA00022679"/>
    </source>
</evidence>
<evidence type="ECO:0000313" key="14">
    <source>
        <dbReference type="Proteomes" id="UP001528920"/>
    </source>
</evidence>
<dbReference type="SUPFAM" id="SSF158472">
    <property type="entry name" value="HAMP domain-like"/>
    <property type="match status" value="1"/>
</dbReference>
<dbReference type="PROSITE" id="PS50885">
    <property type="entry name" value="HAMP"/>
    <property type="match status" value="1"/>
</dbReference>
<dbReference type="Proteomes" id="UP001528920">
    <property type="component" value="Unassembled WGS sequence"/>
</dbReference>
<dbReference type="InterPro" id="IPR001789">
    <property type="entry name" value="Sig_transdc_resp-reg_receiver"/>
</dbReference>
<keyword evidence="4 7" id="KW-0597">Phosphoprotein</keyword>
<feature type="transmembrane region" description="Helical" evidence="9">
    <location>
        <begin position="186"/>
        <end position="207"/>
    </location>
</feature>
<dbReference type="InterPro" id="IPR003660">
    <property type="entry name" value="HAMP_dom"/>
</dbReference>
<dbReference type="SUPFAM" id="SSF55781">
    <property type="entry name" value="GAF domain-like"/>
    <property type="match status" value="1"/>
</dbReference>
<dbReference type="Pfam" id="PF00512">
    <property type="entry name" value="HisKA"/>
    <property type="match status" value="1"/>
</dbReference>
<keyword evidence="9" id="KW-0812">Transmembrane</keyword>
<feature type="coiled-coil region" evidence="8">
    <location>
        <begin position="428"/>
        <end position="486"/>
    </location>
</feature>
<dbReference type="Pfam" id="PF02518">
    <property type="entry name" value="HATPase_c"/>
    <property type="match status" value="1"/>
</dbReference>
<dbReference type="RefSeq" id="WP_275110356.1">
    <property type="nucleotide sequence ID" value="NZ_JAKJSC010000002.1"/>
</dbReference>
<dbReference type="InterPro" id="IPR003594">
    <property type="entry name" value="HATPase_dom"/>
</dbReference>
<dbReference type="EC" id="2.7.13.3" evidence="3"/>
<dbReference type="PROSITE" id="PS50110">
    <property type="entry name" value="RESPONSE_REGULATORY"/>
    <property type="match status" value="2"/>
</dbReference>